<dbReference type="InterPro" id="IPR040198">
    <property type="entry name" value="Fido_containing"/>
</dbReference>
<comment type="caution">
    <text evidence="4">The sequence shown here is derived from an EMBL/GenBank/DDBJ whole genome shotgun (WGS) entry which is preliminary data.</text>
</comment>
<protein>
    <recommendedName>
        <fullName evidence="3">Fido domain-containing protein</fullName>
    </recommendedName>
</protein>
<dbReference type="Proteomes" id="UP000034022">
    <property type="component" value="Unassembled WGS sequence"/>
</dbReference>
<evidence type="ECO:0000256" key="1">
    <source>
        <dbReference type="PIRSR" id="PIRSR640198-1"/>
    </source>
</evidence>
<dbReference type="InterPro" id="IPR036597">
    <property type="entry name" value="Fido-like_dom_sf"/>
</dbReference>
<dbReference type="EMBL" id="LBUU01000001">
    <property type="protein sequence ID" value="KKQ71149.1"/>
    <property type="molecule type" value="Genomic_DNA"/>
</dbReference>
<dbReference type="PATRIC" id="fig|1618638.3.peg.77"/>
<dbReference type="PANTHER" id="PTHR13504">
    <property type="entry name" value="FIDO DOMAIN-CONTAINING PROTEIN DDB_G0283145"/>
    <property type="match status" value="1"/>
</dbReference>
<organism evidence="4 5">
    <name type="scientific">Candidatus Falkowbacteria bacterium GW2011_GWE1_38_31</name>
    <dbReference type="NCBI Taxonomy" id="1618638"/>
    <lineage>
        <taxon>Bacteria</taxon>
        <taxon>Candidatus Falkowiibacteriota</taxon>
    </lineage>
</organism>
<dbReference type="Gene3D" id="1.10.3290.10">
    <property type="entry name" value="Fido-like domain"/>
    <property type="match status" value="1"/>
</dbReference>
<reference evidence="4 5" key="1">
    <citation type="journal article" date="2015" name="Nature">
        <title>rRNA introns, odd ribosomes, and small enigmatic genomes across a large radiation of phyla.</title>
        <authorList>
            <person name="Brown C.T."/>
            <person name="Hug L.A."/>
            <person name="Thomas B.C."/>
            <person name="Sharon I."/>
            <person name="Castelle C.J."/>
            <person name="Singh A."/>
            <person name="Wilkins M.J."/>
            <person name="Williams K.H."/>
            <person name="Banfield J.F."/>
        </authorList>
    </citation>
    <scope>NUCLEOTIDE SEQUENCE [LARGE SCALE GENOMIC DNA]</scope>
</reference>
<dbReference type="SUPFAM" id="SSF46785">
    <property type="entry name" value="Winged helix' DNA-binding domain"/>
    <property type="match status" value="1"/>
</dbReference>
<dbReference type="PROSITE" id="PS51459">
    <property type="entry name" value="FIDO"/>
    <property type="match status" value="1"/>
</dbReference>
<sequence>MHYKLKKPNLNKIKKEEFSEALLNKKKDEIFDFVKKSNEPEYLYWDKVQYKKPMPKNIKPEILWMIIKFIRESSSLSTDIKDISDKNFKWHKLPSYEAFFHNLDLNLGGELAITKKESDIKNKQKFISRGIMEEAIASSQLEGAVTSRQVAKKMIKEGRKPRNESEQMIMNNYQTMLALEEKYRDKKMGMELLSELQGMITKNTVDGDGKIPMLRTAKDLIYVADRSNGEIYHTAPDICFVKKELKNFFKFANDGLEGDHFIHPVIKAIMLHFWLGFLHPFTDGNGRLARLLFYWYLLKHDYWAFAYLPISAIIKKSPVQYKMAYVYSEQDDNDLTYFIDYNIKKIKQAMVDFQNYVETQSKNNKEINKEVKVKYKFNERQIQVLQYFCGDPDERTNMKTHINIFQVAKMTAIKDLRELEGNGFLTAQKEGRNVFYYPTEKINELFKKK</sequence>
<dbReference type="AlphaFoldDB" id="A0A0G0MBN7"/>
<gene>
    <name evidence="4" type="ORF">US91_C0001G0076</name>
</gene>
<dbReference type="SUPFAM" id="SSF140931">
    <property type="entry name" value="Fic-like"/>
    <property type="match status" value="1"/>
</dbReference>
<dbReference type="PANTHER" id="PTHR13504:SF38">
    <property type="entry name" value="FIDO DOMAIN-CONTAINING PROTEIN"/>
    <property type="match status" value="1"/>
</dbReference>
<dbReference type="GO" id="GO:0005524">
    <property type="term" value="F:ATP binding"/>
    <property type="evidence" value="ECO:0007669"/>
    <property type="project" value="UniProtKB-KW"/>
</dbReference>
<evidence type="ECO:0000313" key="5">
    <source>
        <dbReference type="Proteomes" id="UP000034022"/>
    </source>
</evidence>
<dbReference type="InterPro" id="IPR003812">
    <property type="entry name" value="Fido"/>
</dbReference>
<evidence type="ECO:0000259" key="3">
    <source>
        <dbReference type="PROSITE" id="PS51459"/>
    </source>
</evidence>
<dbReference type="InterPro" id="IPR036390">
    <property type="entry name" value="WH_DNA-bd_sf"/>
</dbReference>
<evidence type="ECO:0000256" key="2">
    <source>
        <dbReference type="PIRSR" id="PIRSR640198-2"/>
    </source>
</evidence>
<feature type="active site" evidence="1">
    <location>
        <position position="279"/>
    </location>
</feature>
<feature type="domain" description="Fido" evidence="3">
    <location>
        <begin position="188"/>
        <end position="344"/>
    </location>
</feature>
<dbReference type="Pfam" id="PF02661">
    <property type="entry name" value="Fic"/>
    <property type="match status" value="1"/>
</dbReference>
<keyword evidence="2" id="KW-0067">ATP-binding</keyword>
<name>A0A0G0MBN7_9BACT</name>
<keyword evidence="2" id="KW-0547">Nucleotide-binding</keyword>
<feature type="binding site" evidence="2">
    <location>
        <begin position="283"/>
        <end position="290"/>
    </location>
    <ligand>
        <name>ATP</name>
        <dbReference type="ChEBI" id="CHEBI:30616"/>
    </ligand>
</feature>
<proteinExistence type="predicted"/>
<evidence type="ECO:0000313" key="4">
    <source>
        <dbReference type="EMBL" id="KKQ71149.1"/>
    </source>
</evidence>
<accession>A0A0G0MBN7</accession>